<evidence type="ECO:0000313" key="3">
    <source>
        <dbReference type="Proteomes" id="UP000018763"/>
    </source>
</evidence>
<name>V5XDJ0_MYCNE</name>
<reference evidence="2 3" key="1">
    <citation type="journal article" date="2014" name="Genome Announc.">
        <title>Complete Genome Sequence of Sterol-Transforming Mycobacterium neoaurum Strain VKM Ac-1815D.</title>
        <authorList>
            <person name="Shtratnikova V.Y."/>
            <person name="Bragin E.Y."/>
            <person name="Dovbnya D.V."/>
            <person name="Pekov Y.A."/>
            <person name="Schelkunov M.I."/>
            <person name="Strizhov N."/>
            <person name="Ivashina T.V."/>
            <person name="Ashapkin V.V."/>
            <person name="Donova M.V."/>
        </authorList>
    </citation>
    <scope>NUCLEOTIDE SEQUENCE [LARGE SCALE GENOMIC DNA]</scope>
    <source>
        <strain evidence="2 3">VKM Ac-1815D</strain>
    </source>
</reference>
<dbReference type="EMBL" id="CP006936">
    <property type="protein sequence ID" value="AHC26510.1"/>
    <property type="molecule type" value="Genomic_DNA"/>
</dbReference>
<protein>
    <submittedName>
        <fullName evidence="2">Uncharacterized protein</fullName>
    </submittedName>
</protein>
<evidence type="ECO:0000313" key="2">
    <source>
        <dbReference type="EMBL" id="AHC26510.1"/>
    </source>
</evidence>
<feature type="region of interest" description="Disordered" evidence="1">
    <location>
        <begin position="50"/>
        <end position="100"/>
    </location>
</feature>
<dbReference type="AlphaFoldDB" id="V5XDJ0"/>
<gene>
    <name evidence="2" type="ORF">D174_18920</name>
</gene>
<keyword evidence="3" id="KW-1185">Reference proteome</keyword>
<feature type="compositionally biased region" description="Basic and acidic residues" evidence="1">
    <location>
        <begin position="82"/>
        <end position="100"/>
    </location>
</feature>
<sequence>MKTFHCGPGGWTDQQHLDGTLTLTAPNGSIYTTTPDGALLFPRLAVPTAELGPITAPPPVPGRERAAPTRSRTRAQNRPYRIAHERAHNRTHIDTHPPPY</sequence>
<evidence type="ECO:0000256" key="1">
    <source>
        <dbReference type="SAM" id="MobiDB-lite"/>
    </source>
</evidence>
<dbReference type="KEGG" id="mne:D174_18920"/>
<proteinExistence type="predicted"/>
<organism evidence="2 3">
    <name type="scientific">Mycolicibacterium neoaurum VKM Ac-1815D</name>
    <dbReference type="NCBI Taxonomy" id="700508"/>
    <lineage>
        <taxon>Bacteria</taxon>
        <taxon>Bacillati</taxon>
        <taxon>Actinomycetota</taxon>
        <taxon>Actinomycetes</taxon>
        <taxon>Mycobacteriales</taxon>
        <taxon>Mycobacteriaceae</taxon>
        <taxon>Mycolicibacterium</taxon>
    </lineage>
</organism>
<dbReference type="Proteomes" id="UP000018763">
    <property type="component" value="Chromosome"/>
</dbReference>
<accession>V5XDJ0</accession>